<accession>A0A5B0ECD1</accession>
<dbReference type="InterPro" id="IPR036390">
    <property type="entry name" value="WH_DNA-bd_sf"/>
</dbReference>
<dbReference type="EMBL" id="VOBL01000013">
    <property type="protein sequence ID" value="KAA0975982.1"/>
    <property type="molecule type" value="Genomic_DNA"/>
</dbReference>
<feature type="domain" description="HTH iclR-type" evidence="2">
    <location>
        <begin position="1"/>
        <end position="60"/>
    </location>
</feature>
<organism evidence="3 4">
    <name type="scientific">Paeniglutamicibacter gangotriensis</name>
    <dbReference type="NCBI Taxonomy" id="254787"/>
    <lineage>
        <taxon>Bacteria</taxon>
        <taxon>Bacillati</taxon>
        <taxon>Actinomycetota</taxon>
        <taxon>Actinomycetes</taxon>
        <taxon>Micrococcales</taxon>
        <taxon>Micrococcaceae</taxon>
        <taxon>Paeniglutamicibacter</taxon>
    </lineage>
</organism>
<dbReference type="Proteomes" id="UP000323856">
    <property type="component" value="Unassembled WGS sequence"/>
</dbReference>
<proteinExistence type="predicted"/>
<name>A0A5B0ECD1_9MICC</name>
<feature type="compositionally biased region" description="Basic residues" evidence="1">
    <location>
        <begin position="90"/>
        <end position="99"/>
    </location>
</feature>
<evidence type="ECO:0000313" key="4">
    <source>
        <dbReference type="Proteomes" id="UP000323856"/>
    </source>
</evidence>
<dbReference type="AlphaFoldDB" id="A0A5B0ECD1"/>
<dbReference type="RefSeq" id="WP_149620059.1">
    <property type="nucleotide sequence ID" value="NZ_VOBL01000013.1"/>
</dbReference>
<protein>
    <submittedName>
        <fullName evidence="3">Helix-turn-helix domain-containing protein</fullName>
    </submittedName>
</protein>
<feature type="compositionally biased region" description="Low complexity" evidence="1">
    <location>
        <begin position="100"/>
        <end position="111"/>
    </location>
</feature>
<sequence length="132" mass="14487">MPKGLAGLEAFSLQSPVLGGTEVANRVNLHKTTGSRILNGLSETSYIRRDGQTVRFRVGLGPIRLPGPLLWPTWTSGRAALRGRRRKASTVLRKIHHSSGRSQARGRGSLRSQRRGTQSRERMAGLSVHGRI</sequence>
<dbReference type="GO" id="GO:0003677">
    <property type="term" value="F:DNA binding"/>
    <property type="evidence" value="ECO:0007669"/>
    <property type="project" value="InterPro"/>
</dbReference>
<dbReference type="Gene3D" id="1.10.10.10">
    <property type="entry name" value="Winged helix-like DNA-binding domain superfamily/Winged helix DNA-binding domain"/>
    <property type="match status" value="1"/>
</dbReference>
<dbReference type="PROSITE" id="PS51077">
    <property type="entry name" value="HTH_ICLR"/>
    <property type="match status" value="1"/>
</dbReference>
<feature type="region of interest" description="Disordered" evidence="1">
    <location>
        <begin position="90"/>
        <end position="132"/>
    </location>
</feature>
<reference evidence="3 4" key="1">
    <citation type="submission" date="2019-07" db="EMBL/GenBank/DDBJ databases">
        <title>Analysis of the biochemical properties, biological activity and biotechnological potential of siderophores and biosurfactants produced by Antarctic psychrotolerant bacteria.</title>
        <authorList>
            <person name="Styczynski M."/>
            <person name="Krucon T."/>
            <person name="Decewicz P."/>
            <person name="Dziewit L."/>
        </authorList>
    </citation>
    <scope>NUCLEOTIDE SEQUENCE [LARGE SCALE GENOMIC DNA]</scope>
    <source>
        <strain evidence="3 4">ANT_H27</strain>
    </source>
</reference>
<dbReference type="Pfam" id="PF09339">
    <property type="entry name" value="HTH_IclR"/>
    <property type="match status" value="1"/>
</dbReference>
<evidence type="ECO:0000259" key="2">
    <source>
        <dbReference type="PROSITE" id="PS51077"/>
    </source>
</evidence>
<dbReference type="SUPFAM" id="SSF46785">
    <property type="entry name" value="Winged helix' DNA-binding domain"/>
    <property type="match status" value="1"/>
</dbReference>
<evidence type="ECO:0000313" key="3">
    <source>
        <dbReference type="EMBL" id="KAA0975982.1"/>
    </source>
</evidence>
<evidence type="ECO:0000256" key="1">
    <source>
        <dbReference type="SAM" id="MobiDB-lite"/>
    </source>
</evidence>
<dbReference type="InterPro" id="IPR036388">
    <property type="entry name" value="WH-like_DNA-bd_sf"/>
</dbReference>
<comment type="caution">
    <text evidence="3">The sequence shown here is derived from an EMBL/GenBank/DDBJ whole genome shotgun (WGS) entry which is preliminary data.</text>
</comment>
<dbReference type="OrthoDB" id="9791752at2"/>
<dbReference type="GO" id="GO:0006355">
    <property type="term" value="P:regulation of DNA-templated transcription"/>
    <property type="evidence" value="ECO:0007669"/>
    <property type="project" value="InterPro"/>
</dbReference>
<dbReference type="InterPro" id="IPR005471">
    <property type="entry name" value="Tscrpt_reg_IclR_N"/>
</dbReference>
<gene>
    <name evidence="3" type="ORF">FQ154_12525</name>
</gene>